<gene>
    <name evidence="3" type="primary">Dyak\GE13854</name>
    <name evidence="3" type="synonym">dyak_GLEANR_14027</name>
    <name evidence="3" type="synonym">GE13854</name>
    <name evidence="3" type="ORF">Dyak_GE13854</name>
</gene>
<feature type="domain" description="BAR" evidence="2">
    <location>
        <begin position="70"/>
        <end position="316"/>
    </location>
</feature>
<dbReference type="EMBL" id="CM000158">
    <property type="protein sequence ID" value="KRJ99895.1"/>
    <property type="molecule type" value="Genomic_DNA"/>
</dbReference>
<protein>
    <submittedName>
        <fullName evidence="3">Uncharacterized protein, isoform B</fullName>
    </submittedName>
</protein>
<dbReference type="PROSITE" id="PS51021">
    <property type="entry name" value="BAR"/>
    <property type="match status" value="1"/>
</dbReference>
<accession>A0A0R1DRQ3</accession>
<dbReference type="FunFam" id="1.20.1270.60:FF:000082">
    <property type="entry name" value="Endophilin B, isoform C"/>
    <property type="match status" value="1"/>
</dbReference>
<organism evidence="3 4">
    <name type="scientific">Drosophila yakuba</name>
    <name type="common">Fruit fly</name>
    <dbReference type="NCBI Taxonomy" id="7245"/>
    <lineage>
        <taxon>Eukaryota</taxon>
        <taxon>Metazoa</taxon>
        <taxon>Ecdysozoa</taxon>
        <taxon>Arthropoda</taxon>
        <taxon>Hexapoda</taxon>
        <taxon>Insecta</taxon>
        <taxon>Pterygota</taxon>
        <taxon>Neoptera</taxon>
        <taxon>Endopterygota</taxon>
        <taxon>Diptera</taxon>
        <taxon>Brachycera</taxon>
        <taxon>Muscomorpha</taxon>
        <taxon>Ephydroidea</taxon>
        <taxon>Drosophilidae</taxon>
        <taxon>Drosophila</taxon>
        <taxon>Sophophora</taxon>
    </lineage>
</organism>
<evidence type="ECO:0000313" key="3">
    <source>
        <dbReference type="EMBL" id="KRJ99895.1"/>
    </source>
</evidence>
<dbReference type="InterPro" id="IPR027267">
    <property type="entry name" value="AH/BAR_dom_sf"/>
</dbReference>
<feature type="compositionally biased region" description="Low complexity" evidence="1">
    <location>
        <begin position="330"/>
        <end position="339"/>
    </location>
</feature>
<proteinExistence type="predicted"/>
<dbReference type="InterPro" id="IPR004148">
    <property type="entry name" value="BAR_dom"/>
</dbReference>
<evidence type="ECO:0000256" key="1">
    <source>
        <dbReference type="SAM" id="MobiDB-lite"/>
    </source>
</evidence>
<reference evidence="3 4" key="1">
    <citation type="journal article" date="2007" name="Nature">
        <title>Evolution of genes and genomes on the Drosophila phylogeny.</title>
        <authorList>
            <consortium name="Drosophila 12 Genomes Consortium"/>
            <person name="Clark A.G."/>
            <person name="Eisen M.B."/>
            <person name="Smith D.R."/>
            <person name="Bergman C.M."/>
            <person name="Oliver B."/>
            <person name="Markow T.A."/>
            <person name="Kaufman T.C."/>
            <person name="Kellis M."/>
            <person name="Gelbart W."/>
            <person name="Iyer V.N."/>
            <person name="Pollard D.A."/>
            <person name="Sackton T.B."/>
            <person name="Larracuente A.M."/>
            <person name="Singh N.D."/>
            <person name="Abad J.P."/>
            <person name="Abt D.N."/>
            <person name="Adryan B."/>
            <person name="Aguade M."/>
            <person name="Akashi H."/>
            <person name="Anderson W.W."/>
            <person name="Aquadro C.F."/>
            <person name="Ardell D.H."/>
            <person name="Arguello R."/>
            <person name="Artieri C.G."/>
            <person name="Barbash D.A."/>
            <person name="Barker D."/>
            <person name="Barsanti P."/>
            <person name="Batterham P."/>
            <person name="Batzoglou S."/>
            <person name="Begun D."/>
            <person name="Bhutkar A."/>
            <person name="Blanco E."/>
            <person name="Bosak S.A."/>
            <person name="Bradley R.K."/>
            <person name="Brand A.D."/>
            <person name="Brent M.R."/>
            <person name="Brooks A.N."/>
            <person name="Brown R.H."/>
            <person name="Butlin R.K."/>
            <person name="Caggese C."/>
            <person name="Calvi B.R."/>
            <person name="Bernardo de Carvalho A."/>
            <person name="Caspi A."/>
            <person name="Castrezana S."/>
            <person name="Celniker S.E."/>
            <person name="Chang J.L."/>
            <person name="Chapple C."/>
            <person name="Chatterji S."/>
            <person name="Chinwalla A."/>
            <person name="Civetta A."/>
            <person name="Clifton S.W."/>
            <person name="Comeron J.M."/>
            <person name="Costello J.C."/>
            <person name="Coyne J.A."/>
            <person name="Daub J."/>
            <person name="David R.G."/>
            <person name="Delcher A.L."/>
            <person name="Delehaunty K."/>
            <person name="Do C.B."/>
            <person name="Ebling H."/>
            <person name="Edwards K."/>
            <person name="Eickbush T."/>
            <person name="Evans J.D."/>
            <person name="Filipski A."/>
            <person name="Findeiss S."/>
            <person name="Freyhult E."/>
            <person name="Fulton L."/>
            <person name="Fulton R."/>
            <person name="Garcia A.C."/>
            <person name="Gardiner A."/>
            <person name="Garfield D.A."/>
            <person name="Garvin B.E."/>
            <person name="Gibson G."/>
            <person name="Gilbert D."/>
            <person name="Gnerre S."/>
            <person name="Godfrey J."/>
            <person name="Good R."/>
            <person name="Gotea V."/>
            <person name="Gravely B."/>
            <person name="Greenberg A.J."/>
            <person name="Griffiths-Jones S."/>
            <person name="Gross S."/>
            <person name="Guigo R."/>
            <person name="Gustafson E.A."/>
            <person name="Haerty W."/>
            <person name="Hahn M.W."/>
            <person name="Halligan D.L."/>
            <person name="Halpern A.L."/>
            <person name="Halter G.M."/>
            <person name="Han M.V."/>
            <person name="Heger A."/>
            <person name="Hillier L."/>
            <person name="Hinrichs A.S."/>
            <person name="Holmes I."/>
            <person name="Hoskins R.A."/>
            <person name="Hubisz M.J."/>
            <person name="Hultmark D."/>
            <person name="Huntley M.A."/>
            <person name="Jaffe D.B."/>
            <person name="Jagadeeshan S."/>
            <person name="Jeck W.R."/>
            <person name="Johnson J."/>
            <person name="Jones C.D."/>
            <person name="Jordan W.C."/>
            <person name="Karpen G.H."/>
            <person name="Kataoka E."/>
            <person name="Keightley P.D."/>
            <person name="Kheradpour P."/>
            <person name="Kirkness E.F."/>
            <person name="Koerich L.B."/>
            <person name="Kristiansen K."/>
            <person name="Kudrna D."/>
            <person name="Kulathinal R.J."/>
            <person name="Kumar S."/>
            <person name="Kwok R."/>
            <person name="Lander E."/>
            <person name="Langley C.H."/>
            <person name="Lapoint R."/>
            <person name="Lazzaro B.P."/>
            <person name="Lee S.J."/>
            <person name="Levesque L."/>
            <person name="Li R."/>
            <person name="Lin C.F."/>
            <person name="Lin M.F."/>
            <person name="Lindblad-Toh K."/>
            <person name="Llopart A."/>
            <person name="Long M."/>
            <person name="Low L."/>
            <person name="Lozovsky E."/>
            <person name="Lu J."/>
            <person name="Luo M."/>
            <person name="Machado C.A."/>
            <person name="Makalowski W."/>
            <person name="Marzo M."/>
            <person name="Matsuda M."/>
            <person name="Matzkin L."/>
            <person name="McAllister B."/>
            <person name="McBride C.S."/>
            <person name="McKernan B."/>
            <person name="McKernan K."/>
            <person name="Mendez-Lago M."/>
            <person name="Minx P."/>
            <person name="Mollenhauer M.U."/>
            <person name="Montooth K."/>
            <person name="Mount S.M."/>
            <person name="Mu X."/>
            <person name="Myers E."/>
            <person name="Negre B."/>
            <person name="Newfeld S."/>
            <person name="Nielsen R."/>
            <person name="Noor M.A."/>
            <person name="O'Grady P."/>
            <person name="Pachter L."/>
            <person name="Papaceit M."/>
            <person name="Parisi M.J."/>
            <person name="Parisi M."/>
            <person name="Parts L."/>
            <person name="Pedersen J.S."/>
            <person name="Pesole G."/>
            <person name="Phillippy A.M."/>
            <person name="Ponting C.P."/>
            <person name="Pop M."/>
            <person name="Porcelli D."/>
            <person name="Powell J.R."/>
            <person name="Prohaska S."/>
            <person name="Pruitt K."/>
            <person name="Puig M."/>
            <person name="Quesneville H."/>
            <person name="Ram K.R."/>
            <person name="Rand D."/>
            <person name="Rasmussen M.D."/>
            <person name="Reed L.K."/>
            <person name="Reenan R."/>
            <person name="Reily A."/>
            <person name="Remington K.A."/>
            <person name="Rieger T.T."/>
            <person name="Ritchie M.G."/>
            <person name="Robin C."/>
            <person name="Rogers Y.H."/>
            <person name="Rohde C."/>
            <person name="Rozas J."/>
            <person name="Rubenfield M.J."/>
            <person name="Ruiz A."/>
            <person name="Russo S."/>
            <person name="Salzberg S.L."/>
            <person name="Sanchez-Gracia A."/>
            <person name="Saranga D.J."/>
            <person name="Sato H."/>
            <person name="Schaeffer S.W."/>
            <person name="Schatz M.C."/>
            <person name="Schlenke T."/>
            <person name="Schwartz R."/>
            <person name="Segarra C."/>
            <person name="Singh R.S."/>
            <person name="Sirot L."/>
            <person name="Sirota M."/>
            <person name="Sisneros N.B."/>
            <person name="Smith C.D."/>
            <person name="Smith T.F."/>
            <person name="Spieth J."/>
            <person name="Stage D.E."/>
            <person name="Stark A."/>
            <person name="Stephan W."/>
            <person name="Strausberg R.L."/>
            <person name="Strempel S."/>
            <person name="Sturgill D."/>
            <person name="Sutton G."/>
            <person name="Sutton G.G."/>
            <person name="Tao W."/>
            <person name="Teichmann S."/>
            <person name="Tobari Y.N."/>
            <person name="Tomimura Y."/>
            <person name="Tsolas J.M."/>
            <person name="Valente V.L."/>
            <person name="Venter E."/>
            <person name="Venter J.C."/>
            <person name="Vicario S."/>
            <person name="Vieira F.G."/>
            <person name="Vilella A.J."/>
            <person name="Villasante A."/>
            <person name="Walenz B."/>
            <person name="Wang J."/>
            <person name="Wasserman M."/>
            <person name="Watts T."/>
            <person name="Wilson D."/>
            <person name="Wilson R.K."/>
            <person name="Wing R.A."/>
            <person name="Wolfner M.F."/>
            <person name="Wong A."/>
            <person name="Wong G.K."/>
            <person name="Wu C.I."/>
            <person name="Wu G."/>
            <person name="Yamamoto D."/>
            <person name="Yang H.P."/>
            <person name="Yang S.P."/>
            <person name="Yorke J.A."/>
            <person name="Yoshida K."/>
            <person name="Zdobnov E."/>
            <person name="Zhang P."/>
            <person name="Zhang Y."/>
            <person name="Zimin A.V."/>
            <person name="Baldwin J."/>
            <person name="Abdouelleil A."/>
            <person name="Abdulkadir J."/>
            <person name="Abebe A."/>
            <person name="Abera B."/>
            <person name="Abreu J."/>
            <person name="Acer S.C."/>
            <person name="Aftuck L."/>
            <person name="Alexander A."/>
            <person name="An P."/>
            <person name="Anderson E."/>
            <person name="Anderson S."/>
            <person name="Arachi H."/>
            <person name="Azer M."/>
            <person name="Bachantsang P."/>
            <person name="Barry A."/>
            <person name="Bayul T."/>
            <person name="Berlin A."/>
            <person name="Bessette D."/>
            <person name="Bloom T."/>
            <person name="Blye J."/>
            <person name="Boguslavskiy L."/>
            <person name="Bonnet C."/>
            <person name="Boukhgalter B."/>
            <person name="Bourzgui I."/>
            <person name="Brown A."/>
            <person name="Cahill P."/>
            <person name="Channer S."/>
            <person name="Cheshatsang Y."/>
            <person name="Chuda L."/>
            <person name="Citroen M."/>
            <person name="Collymore A."/>
            <person name="Cooke P."/>
            <person name="Costello M."/>
            <person name="D'Aco K."/>
            <person name="Daza R."/>
            <person name="De Haan G."/>
            <person name="DeGray S."/>
            <person name="DeMaso C."/>
            <person name="Dhargay N."/>
            <person name="Dooley K."/>
            <person name="Dooley E."/>
            <person name="Doricent M."/>
            <person name="Dorje P."/>
            <person name="Dorjee K."/>
            <person name="Dupes A."/>
            <person name="Elong R."/>
            <person name="Falk J."/>
            <person name="Farina A."/>
            <person name="Faro S."/>
            <person name="Ferguson D."/>
            <person name="Fisher S."/>
            <person name="Foley C.D."/>
            <person name="Franke A."/>
            <person name="Friedrich D."/>
            <person name="Gadbois L."/>
            <person name="Gearin G."/>
            <person name="Gearin C.R."/>
            <person name="Giannoukos G."/>
            <person name="Goode T."/>
            <person name="Graham J."/>
            <person name="Grandbois E."/>
            <person name="Grewal S."/>
            <person name="Gyaltsen K."/>
            <person name="Hafez N."/>
            <person name="Hagos B."/>
            <person name="Hall J."/>
            <person name="Henson C."/>
            <person name="Hollinger A."/>
            <person name="Honan T."/>
            <person name="Huard M.D."/>
            <person name="Hughes L."/>
            <person name="Hurhula B."/>
            <person name="Husby M.E."/>
            <person name="Kamat A."/>
            <person name="Kanga B."/>
            <person name="Kashin S."/>
            <person name="Khazanovich D."/>
            <person name="Kisner P."/>
            <person name="Lance K."/>
            <person name="Lara M."/>
            <person name="Lee W."/>
            <person name="Lennon N."/>
            <person name="Letendre F."/>
            <person name="LeVine R."/>
            <person name="Lipovsky A."/>
            <person name="Liu X."/>
            <person name="Liu J."/>
            <person name="Liu S."/>
            <person name="Lokyitsang T."/>
            <person name="Lokyitsang Y."/>
            <person name="Lubonja R."/>
            <person name="Lui A."/>
            <person name="MacDonald P."/>
            <person name="Magnisalis V."/>
            <person name="Maru K."/>
            <person name="Matthews C."/>
            <person name="McCusker W."/>
            <person name="McDonough S."/>
            <person name="Mehta T."/>
            <person name="Meldrim J."/>
            <person name="Meneus L."/>
            <person name="Mihai O."/>
            <person name="Mihalev A."/>
            <person name="Mihova T."/>
            <person name="Mittelman R."/>
            <person name="Mlenga V."/>
            <person name="Montmayeur A."/>
            <person name="Mulrain L."/>
            <person name="Navidi A."/>
            <person name="Naylor J."/>
            <person name="Negash T."/>
            <person name="Nguyen T."/>
            <person name="Nguyen N."/>
            <person name="Nicol R."/>
            <person name="Norbu C."/>
            <person name="Norbu N."/>
            <person name="Novod N."/>
            <person name="O'Neill B."/>
            <person name="Osman S."/>
            <person name="Markiewicz E."/>
            <person name="Oyono O.L."/>
            <person name="Patti C."/>
            <person name="Phunkhang P."/>
            <person name="Pierre F."/>
            <person name="Priest M."/>
            <person name="Raghuraman S."/>
            <person name="Rege F."/>
            <person name="Reyes R."/>
            <person name="Rise C."/>
            <person name="Rogov P."/>
            <person name="Ross K."/>
            <person name="Ryan E."/>
            <person name="Settipalli S."/>
            <person name="Shea T."/>
            <person name="Sherpa N."/>
            <person name="Shi L."/>
            <person name="Shih D."/>
            <person name="Sparrow T."/>
            <person name="Spaulding J."/>
            <person name="Stalker J."/>
            <person name="Stange-Thomann N."/>
            <person name="Stavropoulos S."/>
            <person name="Stone C."/>
            <person name="Strader C."/>
            <person name="Tesfaye S."/>
            <person name="Thomson T."/>
            <person name="Thoulutsang Y."/>
            <person name="Thoulutsang D."/>
            <person name="Topham K."/>
            <person name="Topping I."/>
            <person name="Tsamla T."/>
            <person name="Vassiliev H."/>
            <person name="Vo A."/>
            <person name="Wangchuk T."/>
            <person name="Wangdi T."/>
            <person name="Weiand M."/>
            <person name="Wilkinson J."/>
            <person name="Wilson A."/>
            <person name="Yadav S."/>
            <person name="Young G."/>
            <person name="Yu Q."/>
            <person name="Zembek L."/>
            <person name="Zhong D."/>
            <person name="Zimmer A."/>
            <person name="Zwirko Z."/>
            <person name="Jaffe D.B."/>
            <person name="Alvarez P."/>
            <person name="Brockman W."/>
            <person name="Butler J."/>
            <person name="Chin C."/>
            <person name="Gnerre S."/>
            <person name="Grabherr M."/>
            <person name="Kleber M."/>
            <person name="Mauceli E."/>
            <person name="MacCallum I."/>
        </authorList>
    </citation>
    <scope>NUCLEOTIDE SEQUENCE [LARGE SCALE GENOMIC DNA]</scope>
    <source>
        <strain evidence="4">Tai18E2 / Tucson 14021-0261.01</strain>
    </source>
</reference>
<dbReference type="Gene3D" id="1.20.1270.60">
    <property type="entry name" value="Arfaptin homology (AH) domain/BAR domain"/>
    <property type="match status" value="1"/>
</dbReference>
<dbReference type="SMR" id="A0A0R1DRQ3"/>
<feature type="region of interest" description="Disordered" evidence="1">
    <location>
        <begin position="318"/>
        <end position="339"/>
    </location>
</feature>
<dbReference type="SUPFAM" id="SSF103657">
    <property type="entry name" value="BAR/IMD domain-like"/>
    <property type="match status" value="1"/>
</dbReference>
<name>A0A0R1DRQ3_DROYA</name>
<dbReference type="KEGG" id="dya:Dyak_GE13854"/>
<dbReference type="AlphaFoldDB" id="A0A0R1DRQ3"/>
<dbReference type="OrthoDB" id="14167at2759"/>
<dbReference type="Pfam" id="PF03114">
    <property type="entry name" value="BAR"/>
    <property type="match status" value="1"/>
</dbReference>
<dbReference type="Proteomes" id="UP000002282">
    <property type="component" value="Chromosome 2R"/>
</dbReference>
<reference evidence="3 4" key="2">
    <citation type="journal article" date="2007" name="PLoS Biol.">
        <title>Principles of genome evolution in the Drosophila melanogaster species group.</title>
        <authorList>
            <person name="Ranz J.M."/>
            <person name="Maurin D."/>
            <person name="Chan Y.S."/>
            <person name="von Grotthuss M."/>
            <person name="Hillier L.W."/>
            <person name="Roote J."/>
            <person name="Ashburner M."/>
            <person name="Bergman C.M."/>
        </authorList>
    </citation>
    <scope>NUCLEOTIDE SEQUENCE [LARGE SCALE GENOMIC DNA]</scope>
    <source>
        <strain evidence="4">Tai18E2 / Tucson 14021-0261.01</strain>
    </source>
</reference>
<keyword evidence="4" id="KW-1185">Reference proteome</keyword>
<evidence type="ECO:0000313" key="4">
    <source>
        <dbReference type="Proteomes" id="UP000002282"/>
    </source>
</evidence>
<dbReference type="CDD" id="cd07594">
    <property type="entry name" value="BAR_Endophilin_B"/>
    <property type="match status" value="1"/>
</dbReference>
<dbReference type="SMART" id="SM00721">
    <property type="entry name" value="BAR"/>
    <property type="match status" value="1"/>
</dbReference>
<sequence>MRNDRSHYESEEIYTNKLGCAAEFKFKLYQQQYYLANISAKMNINLPNFNVKNLVKEAGSTISRVVQLTEEKLGTTERTEYDLHFQNLAERADVTKTWTEKIVRDTESVLIPNPQNRVEDFIFEKIEKSKPKRLSNLEHLALDMIEAGGDFGQDLPYGQALIKVGQAEQKLGQCEHDFIATSGICFTQPLRKFLDGEMKTIGKERGILETKRLDLDACKNRVKKARSMLGQQSKDGISPEAVLEQAERDLRVAQAEFDRQSEITQLLLDGISTSQASHLRHLHAFIQTQVRYYKQCGDVMEQLQRELAKMQHPKPRLRINSEDVDCGPPSSVSMHSCDSDSLGGTALDSDLDPELDKSLSNLLEDFHIEFDTTAVSTVIFVTECSPVNEDYMYGKQGLMKGLVPRAFVEMLDEEHDVTL</sequence>
<evidence type="ECO:0000259" key="2">
    <source>
        <dbReference type="PROSITE" id="PS51021"/>
    </source>
</evidence>
<dbReference type="GO" id="GO:0005737">
    <property type="term" value="C:cytoplasm"/>
    <property type="evidence" value="ECO:0007669"/>
    <property type="project" value="InterPro"/>
</dbReference>